<accession>A0A8C1RUS5</accession>
<proteinExistence type="predicted"/>
<dbReference type="Ensembl" id="ENSCCRT00010133823.1">
    <property type="protein sequence ID" value="ENSCCRP00010120483.1"/>
    <property type="gene ID" value="ENSCCRG00010052671.1"/>
</dbReference>
<organism evidence="1 2">
    <name type="scientific">Cyprinus carpio</name>
    <name type="common">Common carp</name>
    <dbReference type="NCBI Taxonomy" id="7962"/>
    <lineage>
        <taxon>Eukaryota</taxon>
        <taxon>Metazoa</taxon>
        <taxon>Chordata</taxon>
        <taxon>Craniata</taxon>
        <taxon>Vertebrata</taxon>
        <taxon>Euteleostomi</taxon>
        <taxon>Actinopterygii</taxon>
        <taxon>Neopterygii</taxon>
        <taxon>Teleostei</taxon>
        <taxon>Ostariophysi</taxon>
        <taxon>Cypriniformes</taxon>
        <taxon>Cyprinidae</taxon>
        <taxon>Cyprininae</taxon>
        <taxon>Cyprinus</taxon>
    </lineage>
</organism>
<reference evidence="1" key="1">
    <citation type="submission" date="2025-08" db="UniProtKB">
        <authorList>
            <consortium name="Ensembl"/>
        </authorList>
    </citation>
    <scope>IDENTIFICATION</scope>
</reference>
<evidence type="ECO:0000313" key="1">
    <source>
        <dbReference type="Ensembl" id="ENSCCRP00010120483.1"/>
    </source>
</evidence>
<protein>
    <submittedName>
        <fullName evidence="1">Family with sequence similarity 126 member A</fullName>
    </submittedName>
</protein>
<dbReference type="Proteomes" id="UP000694427">
    <property type="component" value="Unplaced"/>
</dbReference>
<name>A0A8C1RUS5_CYPCA</name>
<keyword evidence="2" id="KW-1185">Reference proteome</keyword>
<evidence type="ECO:0000313" key="2">
    <source>
        <dbReference type="Proteomes" id="UP000694427"/>
    </source>
</evidence>
<sequence>MLAMDQGVVEEWLSEFKTLPETAVSSYAASLKDKGSLVPALYKVIRENYIQTILLNLCKCMNKNMSLTFCSCLPALHFQIVSKFSSNANAFSDLMIKLRD</sequence>
<dbReference type="AlphaFoldDB" id="A0A8C1RUS5"/>
<reference evidence="1" key="2">
    <citation type="submission" date="2025-09" db="UniProtKB">
        <authorList>
            <consortium name="Ensembl"/>
        </authorList>
    </citation>
    <scope>IDENTIFICATION</scope>
</reference>